<keyword evidence="9" id="KW-1185">Reference proteome</keyword>
<dbReference type="PROSITE" id="PS51900">
    <property type="entry name" value="CB"/>
    <property type="match status" value="1"/>
</dbReference>
<dbReference type="Pfam" id="PF00589">
    <property type="entry name" value="Phage_integrase"/>
    <property type="match status" value="1"/>
</dbReference>
<keyword evidence="4" id="KW-0233">DNA recombination</keyword>
<evidence type="ECO:0000256" key="3">
    <source>
        <dbReference type="ARBA" id="ARBA00023125"/>
    </source>
</evidence>
<feature type="domain" description="Core-binding (CB)" evidence="7">
    <location>
        <begin position="103"/>
        <end position="183"/>
    </location>
</feature>
<sequence>MALKRKISNSSLKALTVADGRLNDTEIPGFHARISPKGAIAFYLYYRLNGKQVNYRLGAAAELTAAQARDLAREKLAEVSKGNDVQQERLSARAEHERRKHLNLATYLEARYLPFLTARNPKTAERTYKHIRNRFPMLLSKDLDQITPWEVEKWRNEQRKLGKAAQTINYSVNSLKGALSRAVDWGLIASNPLSKVKPIKADNTRVRYLSAPEEKRLRTALRERDAELKNKRDSGNAFREARHQPLYPSLQGRRFADYLEPLILLAMNTGMRRGELLSLPWSAVSLGGSYLTVQGDKAKSKAGRTIPLNQEAVTALHDWREHNPDYHFVFEAETGKPLTDVKKPWANLLERAQISGFNFHDLRHHFASKLVMAGVDLNTVRELLGHADLKMTLRYAHLAPEHKAAAVNLIG</sequence>
<evidence type="ECO:0000256" key="2">
    <source>
        <dbReference type="ARBA" id="ARBA00022908"/>
    </source>
</evidence>
<organism evidence="8 9">
    <name type="scientific">Ferrimonas gelatinilytica</name>
    <dbReference type="NCBI Taxonomy" id="1255257"/>
    <lineage>
        <taxon>Bacteria</taxon>
        <taxon>Pseudomonadati</taxon>
        <taxon>Pseudomonadota</taxon>
        <taxon>Gammaproteobacteria</taxon>
        <taxon>Alteromonadales</taxon>
        <taxon>Ferrimonadaceae</taxon>
        <taxon>Ferrimonas</taxon>
    </lineage>
</organism>
<evidence type="ECO:0000256" key="1">
    <source>
        <dbReference type="ARBA" id="ARBA00008857"/>
    </source>
</evidence>
<dbReference type="InterPro" id="IPR013762">
    <property type="entry name" value="Integrase-like_cat_sf"/>
</dbReference>
<evidence type="ECO:0000259" key="6">
    <source>
        <dbReference type="PROSITE" id="PS51898"/>
    </source>
</evidence>
<dbReference type="InterPro" id="IPR025166">
    <property type="entry name" value="Integrase_DNA_bind_dom"/>
</dbReference>
<dbReference type="RefSeq" id="WP_345316292.1">
    <property type="nucleotide sequence ID" value="NZ_BAABLF010000007.1"/>
</dbReference>
<dbReference type="Pfam" id="PF13356">
    <property type="entry name" value="Arm-DNA-bind_3"/>
    <property type="match status" value="1"/>
</dbReference>
<comment type="caution">
    <text evidence="8">The sequence shown here is derived from an EMBL/GenBank/DDBJ whole genome shotgun (WGS) entry which is preliminary data.</text>
</comment>
<evidence type="ECO:0000256" key="5">
    <source>
        <dbReference type="PROSITE-ProRule" id="PRU01248"/>
    </source>
</evidence>
<dbReference type="Gene3D" id="1.10.150.130">
    <property type="match status" value="1"/>
</dbReference>
<accession>A0ABP9S0Q5</accession>
<evidence type="ECO:0000313" key="8">
    <source>
        <dbReference type="EMBL" id="GAA5189972.1"/>
    </source>
</evidence>
<dbReference type="InterPro" id="IPR044068">
    <property type="entry name" value="CB"/>
</dbReference>
<keyword evidence="2" id="KW-0229">DNA integration</keyword>
<dbReference type="CDD" id="cd00796">
    <property type="entry name" value="INT_Rci_Hp1_C"/>
    <property type="match status" value="1"/>
</dbReference>
<dbReference type="InterPro" id="IPR038488">
    <property type="entry name" value="Integrase_DNA-bd_sf"/>
</dbReference>
<dbReference type="SUPFAM" id="SSF56349">
    <property type="entry name" value="DNA breaking-rejoining enzymes"/>
    <property type="match status" value="1"/>
</dbReference>
<evidence type="ECO:0000256" key="4">
    <source>
        <dbReference type="ARBA" id="ARBA00023172"/>
    </source>
</evidence>
<dbReference type="EMBL" id="BAABLF010000007">
    <property type="protein sequence ID" value="GAA5189972.1"/>
    <property type="molecule type" value="Genomic_DNA"/>
</dbReference>
<gene>
    <name evidence="8" type="ORF">GCM10025772_13580</name>
</gene>
<dbReference type="Proteomes" id="UP001501600">
    <property type="component" value="Unassembled WGS sequence"/>
</dbReference>
<evidence type="ECO:0000313" key="9">
    <source>
        <dbReference type="Proteomes" id="UP001501600"/>
    </source>
</evidence>
<dbReference type="Gene3D" id="3.30.160.390">
    <property type="entry name" value="Integrase, DNA-binding domain"/>
    <property type="match status" value="1"/>
</dbReference>
<reference evidence="9" key="1">
    <citation type="journal article" date="2019" name="Int. J. Syst. Evol. Microbiol.">
        <title>The Global Catalogue of Microorganisms (GCM) 10K type strain sequencing project: providing services to taxonomists for standard genome sequencing and annotation.</title>
        <authorList>
            <consortium name="The Broad Institute Genomics Platform"/>
            <consortium name="The Broad Institute Genome Sequencing Center for Infectious Disease"/>
            <person name="Wu L."/>
            <person name="Ma J."/>
        </authorList>
    </citation>
    <scope>NUCLEOTIDE SEQUENCE [LARGE SCALE GENOMIC DNA]</scope>
    <source>
        <strain evidence="9">JCM 18720</strain>
    </source>
</reference>
<protein>
    <submittedName>
        <fullName evidence="8">Site-specific integrase</fullName>
    </submittedName>
</protein>
<dbReference type="InterPro" id="IPR050808">
    <property type="entry name" value="Phage_Integrase"/>
</dbReference>
<dbReference type="InterPro" id="IPR011010">
    <property type="entry name" value="DNA_brk_join_enz"/>
</dbReference>
<dbReference type="InterPro" id="IPR002104">
    <property type="entry name" value="Integrase_catalytic"/>
</dbReference>
<name>A0ABP9S0Q5_9GAMM</name>
<dbReference type="Gene3D" id="1.10.443.10">
    <property type="entry name" value="Intergrase catalytic core"/>
    <property type="match status" value="1"/>
</dbReference>
<feature type="domain" description="Tyr recombinase" evidence="6">
    <location>
        <begin position="204"/>
        <end position="408"/>
    </location>
</feature>
<keyword evidence="3 5" id="KW-0238">DNA-binding</keyword>
<proteinExistence type="inferred from homology"/>
<comment type="similarity">
    <text evidence="1">Belongs to the 'phage' integrase family.</text>
</comment>
<dbReference type="PANTHER" id="PTHR30629:SF2">
    <property type="entry name" value="PROPHAGE INTEGRASE INTS-RELATED"/>
    <property type="match status" value="1"/>
</dbReference>
<dbReference type="PROSITE" id="PS51898">
    <property type="entry name" value="TYR_RECOMBINASE"/>
    <property type="match status" value="1"/>
</dbReference>
<dbReference type="PANTHER" id="PTHR30629">
    <property type="entry name" value="PROPHAGE INTEGRASE"/>
    <property type="match status" value="1"/>
</dbReference>
<dbReference type="InterPro" id="IPR010998">
    <property type="entry name" value="Integrase_recombinase_N"/>
</dbReference>
<evidence type="ECO:0000259" key="7">
    <source>
        <dbReference type="PROSITE" id="PS51900"/>
    </source>
</evidence>